<reference evidence="1 2" key="1">
    <citation type="journal article" date="2019" name="Nat. Ecol. Evol.">
        <title>Megaphylogeny resolves global patterns of mushroom evolution.</title>
        <authorList>
            <person name="Varga T."/>
            <person name="Krizsan K."/>
            <person name="Foldi C."/>
            <person name="Dima B."/>
            <person name="Sanchez-Garcia M."/>
            <person name="Sanchez-Ramirez S."/>
            <person name="Szollosi G.J."/>
            <person name="Szarkandi J.G."/>
            <person name="Papp V."/>
            <person name="Albert L."/>
            <person name="Andreopoulos W."/>
            <person name="Angelini C."/>
            <person name="Antonin V."/>
            <person name="Barry K.W."/>
            <person name="Bougher N.L."/>
            <person name="Buchanan P."/>
            <person name="Buyck B."/>
            <person name="Bense V."/>
            <person name="Catcheside P."/>
            <person name="Chovatia M."/>
            <person name="Cooper J."/>
            <person name="Damon W."/>
            <person name="Desjardin D."/>
            <person name="Finy P."/>
            <person name="Geml J."/>
            <person name="Haridas S."/>
            <person name="Hughes K."/>
            <person name="Justo A."/>
            <person name="Karasinski D."/>
            <person name="Kautmanova I."/>
            <person name="Kiss B."/>
            <person name="Kocsube S."/>
            <person name="Kotiranta H."/>
            <person name="LaButti K.M."/>
            <person name="Lechner B.E."/>
            <person name="Liimatainen K."/>
            <person name="Lipzen A."/>
            <person name="Lukacs Z."/>
            <person name="Mihaltcheva S."/>
            <person name="Morgado L.N."/>
            <person name="Niskanen T."/>
            <person name="Noordeloos M.E."/>
            <person name="Ohm R.A."/>
            <person name="Ortiz-Santana B."/>
            <person name="Ovrebo C."/>
            <person name="Racz N."/>
            <person name="Riley R."/>
            <person name="Savchenko A."/>
            <person name="Shiryaev A."/>
            <person name="Soop K."/>
            <person name="Spirin V."/>
            <person name="Szebenyi C."/>
            <person name="Tomsovsky M."/>
            <person name="Tulloss R.E."/>
            <person name="Uehling J."/>
            <person name="Grigoriev I.V."/>
            <person name="Vagvolgyi C."/>
            <person name="Papp T."/>
            <person name="Martin F.M."/>
            <person name="Miettinen O."/>
            <person name="Hibbett D.S."/>
            <person name="Nagy L.G."/>
        </authorList>
    </citation>
    <scope>NUCLEOTIDE SEQUENCE [LARGE SCALE GENOMIC DNA]</scope>
    <source>
        <strain evidence="1 2">CBS 121175</strain>
    </source>
</reference>
<sequence>MGHYTYEILPDCFAHPLEGDGEPLIAVPERFGLIDESPDRWTRLRAKLAEMNSTTSADDGAAVYKLLFLIRHGQGFHNVAEAKYGTQAWDDYWSKLEGDGEIVWGPDPLLTPTGLDQAKEVRSVWERELAAGLGTPSKVYSSPFSRVLKTCFIAFDGLLEDDSKVLIVESVREENGVHTCDKRSARSFIHKEFPKYTIEDGFTEEDELWSPDVRETKAEVADRAGIVLDRIFDENPTDEAVLSVTAHNGFINGVLKKLGKAPYLLPTGGVLPLLLRATKASKD</sequence>
<dbReference type="SUPFAM" id="SSF53254">
    <property type="entry name" value="Phosphoglycerate mutase-like"/>
    <property type="match status" value="1"/>
</dbReference>
<dbReference type="PANTHER" id="PTHR48100">
    <property type="entry name" value="BROAD-SPECIFICITY PHOSPHATASE YOR283W-RELATED"/>
    <property type="match status" value="1"/>
</dbReference>
<dbReference type="SMART" id="SM00855">
    <property type="entry name" value="PGAM"/>
    <property type="match status" value="1"/>
</dbReference>
<gene>
    <name evidence="1" type="ORF">FA15DRAFT_671983</name>
</gene>
<dbReference type="EMBL" id="ML210252">
    <property type="protein sequence ID" value="TFK22033.1"/>
    <property type="molecule type" value="Genomic_DNA"/>
</dbReference>
<organism evidence="1 2">
    <name type="scientific">Coprinopsis marcescibilis</name>
    <name type="common">Agaric fungus</name>
    <name type="synonym">Psathyrella marcescibilis</name>
    <dbReference type="NCBI Taxonomy" id="230819"/>
    <lineage>
        <taxon>Eukaryota</taxon>
        <taxon>Fungi</taxon>
        <taxon>Dikarya</taxon>
        <taxon>Basidiomycota</taxon>
        <taxon>Agaricomycotina</taxon>
        <taxon>Agaricomycetes</taxon>
        <taxon>Agaricomycetidae</taxon>
        <taxon>Agaricales</taxon>
        <taxon>Agaricineae</taxon>
        <taxon>Psathyrellaceae</taxon>
        <taxon>Coprinopsis</taxon>
    </lineage>
</organism>
<dbReference type="InterPro" id="IPR029033">
    <property type="entry name" value="His_PPase_superfam"/>
</dbReference>
<dbReference type="Pfam" id="PF00300">
    <property type="entry name" value="His_Phos_1"/>
    <property type="match status" value="1"/>
</dbReference>
<keyword evidence="2" id="KW-1185">Reference proteome</keyword>
<dbReference type="AlphaFoldDB" id="A0A5C3KQC8"/>
<dbReference type="Gene3D" id="3.40.50.1240">
    <property type="entry name" value="Phosphoglycerate mutase-like"/>
    <property type="match status" value="1"/>
</dbReference>
<dbReference type="Proteomes" id="UP000307440">
    <property type="component" value="Unassembled WGS sequence"/>
</dbReference>
<dbReference type="InterPro" id="IPR013078">
    <property type="entry name" value="His_Pase_superF_clade-1"/>
</dbReference>
<dbReference type="PANTHER" id="PTHR48100:SF1">
    <property type="entry name" value="HISTIDINE PHOSPHATASE FAMILY PROTEIN-RELATED"/>
    <property type="match status" value="1"/>
</dbReference>
<name>A0A5C3KQC8_COPMA</name>
<dbReference type="CDD" id="cd07067">
    <property type="entry name" value="HP_PGM_like"/>
    <property type="match status" value="1"/>
</dbReference>
<dbReference type="GO" id="GO:0016791">
    <property type="term" value="F:phosphatase activity"/>
    <property type="evidence" value="ECO:0007669"/>
    <property type="project" value="TreeGrafter"/>
</dbReference>
<dbReference type="InterPro" id="IPR050275">
    <property type="entry name" value="PGM_Phosphatase"/>
</dbReference>
<accession>A0A5C3KQC8</accession>
<evidence type="ECO:0000313" key="2">
    <source>
        <dbReference type="Proteomes" id="UP000307440"/>
    </source>
</evidence>
<proteinExistence type="predicted"/>
<dbReference type="GO" id="GO:0005737">
    <property type="term" value="C:cytoplasm"/>
    <property type="evidence" value="ECO:0007669"/>
    <property type="project" value="TreeGrafter"/>
</dbReference>
<evidence type="ECO:0000313" key="1">
    <source>
        <dbReference type="EMBL" id="TFK22033.1"/>
    </source>
</evidence>
<protein>
    <submittedName>
        <fullName evidence="1">Phosphoglycerate mutase</fullName>
    </submittedName>
</protein>
<dbReference type="OrthoDB" id="496981at2759"/>